<evidence type="ECO:0000256" key="18">
    <source>
        <dbReference type="SAM" id="Phobius"/>
    </source>
</evidence>
<dbReference type="PANTHER" id="PTHR48006:SF47">
    <property type="entry name" value="PHYTOSULFOKINE RECEPTOR 2-LIKE"/>
    <property type="match status" value="1"/>
</dbReference>
<dbReference type="InterPro" id="IPR017441">
    <property type="entry name" value="Protein_kinase_ATP_BS"/>
</dbReference>
<keyword evidence="5 18" id="KW-0812">Transmembrane</keyword>
<dbReference type="FunFam" id="1.10.510.10:FF:000287">
    <property type="entry name" value="probable LRR receptor-like serine/threonine-protein kinase RKF3"/>
    <property type="match status" value="1"/>
</dbReference>
<reference evidence="20" key="1">
    <citation type="submission" date="2020-01" db="EMBL/GenBank/DDBJ databases">
        <title>Genome sequence of Kobresia littledalei, the first chromosome-level genome in the family Cyperaceae.</title>
        <authorList>
            <person name="Qu G."/>
        </authorList>
    </citation>
    <scope>NUCLEOTIDE SEQUENCE</scope>
    <source>
        <strain evidence="20">C.B.Clarke</strain>
        <tissue evidence="20">Leaf</tissue>
    </source>
</reference>
<keyword evidence="7 16" id="KW-0547">Nucleotide-binding</keyword>
<evidence type="ECO:0000256" key="12">
    <source>
        <dbReference type="ARBA" id="ARBA00023170"/>
    </source>
</evidence>
<dbReference type="InterPro" id="IPR000719">
    <property type="entry name" value="Prot_kinase_dom"/>
</dbReference>
<keyword evidence="9 16" id="KW-0067">ATP-binding</keyword>
<dbReference type="FunFam" id="3.30.200.20:FF:000745">
    <property type="entry name" value="Phytosulfokine receptor 2"/>
    <property type="match status" value="1"/>
</dbReference>
<evidence type="ECO:0000256" key="9">
    <source>
        <dbReference type="ARBA" id="ARBA00022840"/>
    </source>
</evidence>
<keyword evidence="4" id="KW-0808">Transferase</keyword>
<dbReference type="Pfam" id="PF00069">
    <property type="entry name" value="Pkinase"/>
    <property type="match status" value="1"/>
</dbReference>
<evidence type="ECO:0000256" key="16">
    <source>
        <dbReference type="PROSITE-ProRule" id="PRU10141"/>
    </source>
</evidence>
<keyword evidence="10 18" id="KW-1133">Transmembrane helix</keyword>
<proteinExistence type="inferred from homology"/>
<dbReference type="PROSITE" id="PS50011">
    <property type="entry name" value="PROTEIN_KINASE_DOM"/>
    <property type="match status" value="1"/>
</dbReference>
<evidence type="ECO:0000256" key="3">
    <source>
        <dbReference type="ARBA" id="ARBA00022527"/>
    </source>
</evidence>
<dbReference type="SUPFAM" id="SSF56112">
    <property type="entry name" value="Protein kinase-like (PK-like)"/>
    <property type="match status" value="1"/>
</dbReference>
<evidence type="ECO:0000256" key="15">
    <source>
        <dbReference type="ARBA" id="ARBA00048679"/>
    </source>
</evidence>
<evidence type="ECO:0000259" key="19">
    <source>
        <dbReference type="PROSITE" id="PS50011"/>
    </source>
</evidence>
<dbReference type="PANTHER" id="PTHR48006">
    <property type="entry name" value="LEUCINE-RICH REPEAT-CONTAINING PROTEIN DDB_G0281931-RELATED"/>
    <property type="match status" value="1"/>
</dbReference>
<evidence type="ECO:0000256" key="4">
    <source>
        <dbReference type="ARBA" id="ARBA00022679"/>
    </source>
</evidence>
<dbReference type="PROSITE" id="PS00107">
    <property type="entry name" value="PROTEIN_KINASE_ATP"/>
    <property type="match status" value="1"/>
</dbReference>
<evidence type="ECO:0000256" key="2">
    <source>
        <dbReference type="ARBA" id="ARBA00012513"/>
    </source>
</evidence>
<organism evidence="20 21">
    <name type="scientific">Carex littledalei</name>
    <dbReference type="NCBI Taxonomy" id="544730"/>
    <lineage>
        <taxon>Eukaryota</taxon>
        <taxon>Viridiplantae</taxon>
        <taxon>Streptophyta</taxon>
        <taxon>Embryophyta</taxon>
        <taxon>Tracheophyta</taxon>
        <taxon>Spermatophyta</taxon>
        <taxon>Magnoliopsida</taxon>
        <taxon>Liliopsida</taxon>
        <taxon>Poales</taxon>
        <taxon>Cyperaceae</taxon>
        <taxon>Cyperoideae</taxon>
        <taxon>Cariceae</taxon>
        <taxon>Carex</taxon>
        <taxon>Carex subgen. Euthyceras</taxon>
    </lineage>
</organism>
<gene>
    <name evidence="20" type="ORF">FCM35_KLT03927</name>
</gene>
<dbReference type="Proteomes" id="UP000623129">
    <property type="component" value="Unassembled WGS sequence"/>
</dbReference>
<dbReference type="CDD" id="cd14066">
    <property type="entry name" value="STKc_IRAK"/>
    <property type="match status" value="1"/>
</dbReference>
<keyword evidence="13" id="KW-0325">Glycoprotein</keyword>
<keyword evidence="8 20" id="KW-0418">Kinase</keyword>
<dbReference type="PROSITE" id="PS00108">
    <property type="entry name" value="PROTEIN_KINASE_ST"/>
    <property type="match status" value="1"/>
</dbReference>
<evidence type="ECO:0000256" key="17">
    <source>
        <dbReference type="RuleBase" id="RU000304"/>
    </source>
</evidence>
<evidence type="ECO:0000256" key="6">
    <source>
        <dbReference type="ARBA" id="ARBA00022729"/>
    </source>
</evidence>
<evidence type="ECO:0000256" key="14">
    <source>
        <dbReference type="ARBA" id="ARBA00047899"/>
    </source>
</evidence>
<feature type="binding site" evidence="16">
    <location>
        <position position="147"/>
    </location>
    <ligand>
        <name>ATP</name>
        <dbReference type="ChEBI" id="CHEBI:30616"/>
    </ligand>
</feature>
<dbReference type="InterPro" id="IPR051824">
    <property type="entry name" value="LRR_Rcpt-Like_S/T_Kinase"/>
</dbReference>
<evidence type="ECO:0000256" key="13">
    <source>
        <dbReference type="ARBA" id="ARBA00023180"/>
    </source>
</evidence>
<accession>A0A833QZ52</accession>
<comment type="catalytic activity">
    <reaction evidence="14">
        <text>L-threonyl-[protein] + ATP = O-phospho-L-threonyl-[protein] + ADP + H(+)</text>
        <dbReference type="Rhea" id="RHEA:46608"/>
        <dbReference type="Rhea" id="RHEA-COMP:11060"/>
        <dbReference type="Rhea" id="RHEA-COMP:11605"/>
        <dbReference type="ChEBI" id="CHEBI:15378"/>
        <dbReference type="ChEBI" id="CHEBI:30013"/>
        <dbReference type="ChEBI" id="CHEBI:30616"/>
        <dbReference type="ChEBI" id="CHEBI:61977"/>
        <dbReference type="ChEBI" id="CHEBI:456216"/>
        <dbReference type="EC" id="2.7.11.1"/>
    </reaction>
</comment>
<keyword evidence="12 20" id="KW-0675">Receptor</keyword>
<keyword evidence="11 18" id="KW-0472">Membrane</keyword>
<keyword evidence="21" id="KW-1185">Reference proteome</keyword>
<comment type="catalytic activity">
    <reaction evidence="15">
        <text>L-seryl-[protein] + ATP = O-phospho-L-seryl-[protein] + ADP + H(+)</text>
        <dbReference type="Rhea" id="RHEA:17989"/>
        <dbReference type="Rhea" id="RHEA-COMP:9863"/>
        <dbReference type="Rhea" id="RHEA-COMP:11604"/>
        <dbReference type="ChEBI" id="CHEBI:15378"/>
        <dbReference type="ChEBI" id="CHEBI:29999"/>
        <dbReference type="ChEBI" id="CHEBI:30616"/>
        <dbReference type="ChEBI" id="CHEBI:83421"/>
        <dbReference type="ChEBI" id="CHEBI:456216"/>
        <dbReference type="EC" id="2.7.11.1"/>
    </reaction>
</comment>
<keyword evidence="6" id="KW-0732">Signal</keyword>
<evidence type="ECO:0000256" key="11">
    <source>
        <dbReference type="ARBA" id="ARBA00023136"/>
    </source>
</evidence>
<feature type="domain" description="Protein kinase" evidence="19">
    <location>
        <begin position="118"/>
        <end position="402"/>
    </location>
</feature>
<dbReference type="Gene3D" id="3.30.200.20">
    <property type="entry name" value="Phosphorylase Kinase, domain 1"/>
    <property type="match status" value="1"/>
</dbReference>
<dbReference type="Gene3D" id="1.10.510.10">
    <property type="entry name" value="Transferase(Phosphotransferase) domain 1"/>
    <property type="match status" value="1"/>
</dbReference>
<name>A0A833QZ52_9POAL</name>
<dbReference type="InterPro" id="IPR011009">
    <property type="entry name" value="Kinase-like_dom_sf"/>
</dbReference>
<evidence type="ECO:0000313" key="21">
    <source>
        <dbReference type="Proteomes" id="UP000623129"/>
    </source>
</evidence>
<evidence type="ECO:0000256" key="1">
    <source>
        <dbReference type="ARBA" id="ARBA00004479"/>
    </source>
</evidence>
<dbReference type="GO" id="GO:0004674">
    <property type="term" value="F:protein serine/threonine kinase activity"/>
    <property type="evidence" value="ECO:0007669"/>
    <property type="project" value="UniProtKB-KW"/>
</dbReference>
<dbReference type="OrthoDB" id="4062651at2759"/>
<keyword evidence="3 17" id="KW-0723">Serine/threonine-protein kinase</keyword>
<dbReference type="SMART" id="SM00220">
    <property type="entry name" value="S_TKc"/>
    <property type="match status" value="1"/>
</dbReference>
<dbReference type="InterPro" id="IPR008271">
    <property type="entry name" value="Ser/Thr_kinase_AS"/>
</dbReference>
<dbReference type="AlphaFoldDB" id="A0A833QZ52"/>
<dbReference type="EC" id="2.7.11.1" evidence="2"/>
<evidence type="ECO:0000256" key="5">
    <source>
        <dbReference type="ARBA" id="ARBA00022692"/>
    </source>
</evidence>
<dbReference type="EMBL" id="SWLB01000013">
    <property type="protein sequence ID" value="KAF3330573.1"/>
    <property type="molecule type" value="Genomic_DNA"/>
</dbReference>
<comment type="caution">
    <text evidence="20">The sequence shown here is derived from an EMBL/GenBank/DDBJ whole genome shotgun (WGS) entry which is preliminary data.</text>
</comment>
<evidence type="ECO:0000256" key="8">
    <source>
        <dbReference type="ARBA" id="ARBA00022777"/>
    </source>
</evidence>
<dbReference type="GO" id="GO:0016020">
    <property type="term" value="C:membrane"/>
    <property type="evidence" value="ECO:0007669"/>
    <property type="project" value="UniProtKB-SubCell"/>
</dbReference>
<dbReference type="GO" id="GO:0005524">
    <property type="term" value="F:ATP binding"/>
    <property type="evidence" value="ECO:0007669"/>
    <property type="project" value="UniProtKB-UniRule"/>
</dbReference>
<evidence type="ECO:0000256" key="7">
    <source>
        <dbReference type="ARBA" id="ARBA00022741"/>
    </source>
</evidence>
<comment type="subcellular location">
    <subcellularLocation>
        <location evidence="1">Membrane</location>
        <topology evidence="1">Single-pass type I membrane protein</topology>
    </subcellularLocation>
</comment>
<evidence type="ECO:0000313" key="20">
    <source>
        <dbReference type="EMBL" id="KAF3330573.1"/>
    </source>
</evidence>
<feature type="transmembrane region" description="Helical" evidence="18">
    <location>
        <begin position="45"/>
        <end position="67"/>
    </location>
</feature>
<sequence>MGKGKARTRTLSQSTSAFSSSNFSSFSYQYLSLCILSIMEAPVEALIAAVVSFVFISILFAFLALLCRKPSPNPPFLTSNSLPFTVTTASAPFEESDSFDTALHRVSLAELAAATRNFSPESIIGDGTFGFVYKAQLPSGVTAAVKKLSSDAFSPQGLRQFRAEITTLGRLRHPNLARILGFCSSDHDRLLIYEYLEQGSLDSWLHDDDLEMNCSVSLLTWPVRVKIVKGVAAGLKFLHDECQPPVIHRDIKASNVLLDGDFQARICDFGLARHMDGSRSHVSTQAAGTLGYMAPELREGMVATAKADVYSFGVLMLEIASRRRPSWPVREEGGPEVSLIRWARKRIEEGRLKEILDPRMEVGEEKMGEVEGFMAVAYKCTEESARKRPSMGEVVSIMDQLLQETTVS</sequence>
<protein>
    <recommendedName>
        <fullName evidence="2">non-specific serine/threonine protein kinase</fullName>
        <ecNumber evidence="2">2.7.11.1</ecNumber>
    </recommendedName>
</protein>
<evidence type="ECO:0000256" key="10">
    <source>
        <dbReference type="ARBA" id="ARBA00022989"/>
    </source>
</evidence>
<comment type="similarity">
    <text evidence="17">Belongs to the protein kinase superfamily.</text>
</comment>